<feature type="compositionally biased region" description="Basic residues" evidence="1">
    <location>
        <begin position="412"/>
        <end position="425"/>
    </location>
</feature>
<organism evidence="2 3">
    <name type="scientific">Pocillopora meandrina</name>
    <dbReference type="NCBI Taxonomy" id="46732"/>
    <lineage>
        <taxon>Eukaryota</taxon>
        <taxon>Metazoa</taxon>
        <taxon>Cnidaria</taxon>
        <taxon>Anthozoa</taxon>
        <taxon>Hexacorallia</taxon>
        <taxon>Scleractinia</taxon>
        <taxon>Astrocoeniina</taxon>
        <taxon>Pocilloporidae</taxon>
        <taxon>Pocillopora</taxon>
    </lineage>
</organism>
<proteinExistence type="predicted"/>
<sequence>MRNFPNTDTTTLPRISQIDCLPQNRLNPDEFEQKRRADKVGEHETHIMAQTAALKEQSFGRRGKRTNYTSGILPPISQISMGGRQLPAEASAREEGLKLPPISQVACLGGYLDEKQLVMKQSKSRIRDSDSEFVRLSKAGGQKNLLCYTEADSSPREDATNANTFPRSTRYHPGFTSEADPRWRPSHWSDFSRQKQARSDHKLIWRPEREEIWYCYYVPRQKPDSKPIQRVPISQVPDLTNETTRLVTENKYRNVGRVLETDSKYVKLAKTGGRKNLLCYKENERENSGPKRYEVAAWYYHDSDMDKEKELSEEERHKRYSVTYGKRCYKISQLEKPIVYQRPDYMTHLESEELIMSLGASHRIPDRPIFGFDRLSFWKRDEEEKSNKLPPLVVNENAREKSAQLGSPKKFVPTKKKVKLPKSSKKSQLPNNRKLFSSGYATEWHEKWYVKALKK</sequence>
<evidence type="ECO:0000313" key="3">
    <source>
        <dbReference type="Proteomes" id="UP001159428"/>
    </source>
</evidence>
<dbReference type="PANTHER" id="PTHR31097">
    <property type="entry name" value="SI:DKEY-276J7.1"/>
    <property type="match status" value="1"/>
</dbReference>
<keyword evidence="3" id="KW-1185">Reference proteome</keyword>
<dbReference type="AlphaFoldDB" id="A0AAU9WUB2"/>
<dbReference type="InterPro" id="IPR040247">
    <property type="entry name" value="DUF5524"/>
</dbReference>
<comment type="caution">
    <text evidence="2">The sequence shown here is derived from an EMBL/GenBank/DDBJ whole genome shotgun (WGS) entry which is preliminary data.</text>
</comment>
<dbReference type="Pfam" id="PF17662">
    <property type="entry name" value="DUF5524"/>
    <property type="match status" value="1"/>
</dbReference>
<dbReference type="PANTHER" id="PTHR31097:SF2">
    <property type="entry name" value="CHROMOSOME 7 OPEN READING FRAME 57"/>
    <property type="match status" value="1"/>
</dbReference>
<accession>A0AAU9WUB2</accession>
<dbReference type="EMBL" id="CALNXJ010000021">
    <property type="protein sequence ID" value="CAH3125708.1"/>
    <property type="molecule type" value="Genomic_DNA"/>
</dbReference>
<name>A0AAU9WUB2_9CNID</name>
<dbReference type="Proteomes" id="UP001159428">
    <property type="component" value="Unassembled WGS sequence"/>
</dbReference>
<feature type="region of interest" description="Disordered" evidence="1">
    <location>
        <begin position="152"/>
        <end position="179"/>
    </location>
</feature>
<gene>
    <name evidence="2" type="ORF">PMEA_00012240</name>
</gene>
<evidence type="ECO:0000313" key="2">
    <source>
        <dbReference type="EMBL" id="CAH3125708.1"/>
    </source>
</evidence>
<feature type="region of interest" description="Disordered" evidence="1">
    <location>
        <begin position="397"/>
        <end position="432"/>
    </location>
</feature>
<protein>
    <submittedName>
        <fullName evidence="2">Uncharacterized protein</fullName>
    </submittedName>
</protein>
<evidence type="ECO:0000256" key="1">
    <source>
        <dbReference type="SAM" id="MobiDB-lite"/>
    </source>
</evidence>
<reference evidence="2 3" key="1">
    <citation type="submission" date="2022-05" db="EMBL/GenBank/DDBJ databases">
        <authorList>
            <consortium name="Genoscope - CEA"/>
            <person name="William W."/>
        </authorList>
    </citation>
    <scope>NUCLEOTIDE SEQUENCE [LARGE SCALE GENOMIC DNA]</scope>
</reference>